<comment type="subcellular location">
    <subcellularLocation>
        <location evidence="1 6">Golgi apparatus membrane</location>
        <topology evidence="1 6">Single-pass type II membrane protein</topology>
    </subcellularLocation>
</comment>
<keyword evidence="6" id="KW-0328">Glycosyltransferase</keyword>
<proteinExistence type="inferred from homology"/>
<comment type="similarity">
    <text evidence="6">Belongs to the glycosyltransferase 2 family. GalNAc-T subfamily.</text>
</comment>
<dbReference type="Pfam" id="PF00652">
    <property type="entry name" value="Ricin_B_lectin"/>
    <property type="match status" value="1"/>
</dbReference>
<dbReference type="Gene3D" id="3.90.550.10">
    <property type="entry name" value="Spore Coat Polysaccharide Biosynthesis Protein SpsA, Chain A"/>
    <property type="match status" value="1"/>
</dbReference>
<reference evidence="10" key="1">
    <citation type="submission" date="2025-08" db="UniProtKB">
        <authorList>
            <consortium name="RefSeq"/>
        </authorList>
    </citation>
    <scope>IDENTIFICATION</scope>
</reference>
<evidence type="ECO:0000259" key="7">
    <source>
        <dbReference type="Pfam" id="PF00535"/>
    </source>
</evidence>
<dbReference type="GeneID" id="108007528"/>
<gene>
    <name evidence="10" type="primary">LOC108007528</name>
</gene>
<dbReference type="PANTHER" id="PTHR11675:SF134">
    <property type="entry name" value="N-ACETYLGALACTOSAMINYLTRANSFERASE 4-RELATED"/>
    <property type="match status" value="1"/>
</dbReference>
<evidence type="ECO:0000313" key="9">
    <source>
        <dbReference type="Proteomes" id="UP001652628"/>
    </source>
</evidence>
<evidence type="ECO:0000313" key="10">
    <source>
        <dbReference type="RefSeq" id="XP_016926703.4"/>
    </source>
</evidence>
<organism evidence="9 10">
    <name type="scientific">Drosophila suzukii</name>
    <name type="common">Spotted-wing drosophila fruit fly</name>
    <dbReference type="NCBI Taxonomy" id="28584"/>
    <lineage>
        <taxon>Eukaryota</taxon>
        <taxon>Metazoa</taxon>
        <taxon>Ecdysozoa</taxon>
        <taxon>Arthropoda</taxon>
        <taxon>Hexapoda</taxon>
        <taxon>Insecta</taxon>
        <taxon>Pterygota</taxon>
        <taxon>Neoptera</taxon>
        <taxon>Endopterygota</taxon>
        <taxon>Diptera</taxon>
        <taxon>Brachycera</taxon>
        <taxon>Muscomorpha</taxon>
        <taxon>Ephydroidea</taxon>
        <taxon>Drosophilidae</taxon>
        <taxon>Drosophila</taxon>
        <taxon>Sophophora</taxon>
    </lineage>
</organism>
<keyword evidence="6" id="KW-0808">Transferase</keyword>
<keyword evidence="2 6" id="KW-0430">Lectin</keyword>
<dbReference type="Gene3D" id="2.80.10.50">
    <property type="match status" value="1"/>
</dbReference>
<keyword evidence="3 6" id="KW-0333">Golgi apparatus</keyword>
<sequence length="538" mass="62954">MLLFLHRDLSRWDGLMGALSYPGLGENGTASYLIVPSLEIDAYTQGWQRYAYNSWLAERISLWRTLPDLRDRRCLNLTYAEDEMKSVSIILIFRNEQLVVLLRTLHSLVDRTPKNLFSELILVNDYSDMDFWKDKLSLFLFDNYVLKYIHPKARIIHLTEHIGIIQARVLASKTAKADNLVFIDAQVEFTKDWLTPLLSTILEQSLTMATPILDELDERNLAYHRSVEMRGIFDWSLRRREVPLPEDVRNRLPKHYNVAVARTSVFAIPSQWFQDLSHFDKNLRGSGAAELELSFKVWRTGGRIVQVPCSRVGHLQPKDQDYLKRYGSLHYMGKELLWNLKRIVELWIDDPDLRSIFYKYNPDLVHFPLHDLRRSYKVFEAYDCQSIKSFIKEVMPELEKITPTNRSYYSSGLVKPLEFPKSCLTIHSEKKTISVERCKENYTLQIWSLTYLNDLRIVNQICAEVQPNMKLGFDLCHMLGGRQSWHYDALNNHLVSNTMCLELGGEYNMFLAHCDKSNRKQRWILDNTNISVMQSANN</sequence>
<evidence type="ECO:0000259" key="8">
    <source>
        <dbReference type="Pfam" id="PF00652"/>
    </source>
</evidence>
<dbReference type="SUPFAM" id="SSF50370">
    <property type="entry name" value="Ricin B-like lectins"/>
    <property type="match status" value="1"/>
</dbReference>
<dbReference type="InterPro" id="IPR000772">
    <property type="entry name" value="Ricin_B_lectin"/>
</dbReference>
<comment type="cofactor">
    <cofactor evidence="6">
        <name>Mn(2+)</name>
        <dbReference type="ChEBI" id="CHEBI:29035"/>
    </cofactor>
</comment>
<dbReference type="InterPro" id="IPR035992">
    <property type="entry name" value="Ricin_B-like_lectins"/>
</dbReference>
<dbReference type="Pfam" id="PF00535">
    <property type="entry name" value="Glycos_transf_2"/>
    <property type="match status" value="1"/>
</dbReference>
<protein>
    <recommendedName>
        <fullName evidence="6">Polypeptide N-acetylgalactosaminyltransferase</fullName>
        <ecNumber evidence="6">2.4.1.-</ecNumber>
    </recommendedName>
    <alternativeName>
        <fullName evidence="6">Protein-UDP acetylgalactosaminyltransferase</fullName>
    </alternativeName>
</protein>
<accession>A0AB39Z1L8</accession>
<keyword evidence="6" id="KW-0464">Manganese</keyword>
<keyword evidence="9" id="KW-1185">Reference proteome</keyword>
<evidence type="ECO:0000256" key="2">
    <source>
        <dbReference type="ARBA" id="ARBA00022734"/>
    </source>
</evidence>
<dbReference type="PANTHER" id="PTHR11675">
    <property type="entry name" value="N-ACETYLGALACTOSAMINYLTRANSFERASE"/>
    <property type="match status" value="1"/>
</dbReference>
<dbReference type="SUPFAM" id="SSF53448">
    <property type="entry name" value="Nucleotide-diphospho-sugar transferases"/>
    <property type="match status" value="1"/>
</dbReference>
<dbReference type="GO" id="GO:0000139">
    <property type="term" value="C:Golgi membrane"/>
    <property type="evidence" value="ECO:0007669"/>
    <property type="project" value="UniProtKB-SubCell"/>
</dbReference>
<dbReference type="InterPro" id="IPR029044">
    <property type="entry name" value="Nucleotide-diphossugar_trans"/>
</dbReference>
<dbReference type="InterPro" id="IPR001173">
    <property type="entry name" value="Glyco_trans_2-like"/>
</dbReference>
<keyword evidence="5" id="KW-0325">Glycoprotein</keyword>
<feature type="domain" description="Glycosyltransferase 2-like" evidence="7">
    <location>
        <begin position="88"/>
        <end position="234"/>
    </location>
</feature>
<keyword evidence="4 6" id="KW-1015">Disulfide bond</keyword>
<evidence type="ECO:0000256" key="1">
    <source>
        <dbReference type="ARBA" id="ARBA00004323"/>
    </source>
</evidence>
<dbReference type="GO" id="GO:0030246">
    <property type="term" value="F:carbohydrate binding"/>
    <property type="evidence" value="ECO:0007669"/>
    <property type="project" value="UniProtKB-KW"/>
</dbReference>
<dbReference type="AlphaFoldDB" id="A0AB39Z1L8"/>
<evidence type="ECO:0000256" key="6">
    <source>
        <dbReference type="RuleBase" id="RU361242"/>
    </source>
</evidence>
<comment type="pathway">
    <text evidence="6">Protein modification; protein glycosylation.</text>
</comment>
<evidence type="ECO:0000256" key="4">
    <source>
        <dbReference type="ARBA" id="ARBA00023157"/>
    </source>
</evidence>
<dbReference type="RefSeq" id="XP_016926703.4">
    <property type="nucleotide sequence ID" value="XM_017071214.4"/>
</dbReference>
<dbReference type="GO" id="GO:0016757">
    <property type="term" value="F:glycosyltransferase activity"/>
    <property type="evidence" value="ECO:0007669"/>
    <property type="project" value="UniProtKB-KW"/>
</dbReference>
<dbReference type="Proteomes" id="UP001652628">
    <property type="component" value="Chromosome 3"/>
</dbReference>
<evidence type="ECO:0000256" key="5">
    <source>
        <dbReference type="ARBA" id="ARBA00023180"/>
    </source>
</evidence>
<evidence type="ECO:0000256" key="3">
    <source>
        <dbReference type="ARBA" id="ARBA00023034"/>
    </source>
</evidence>
<dbReference type="PROSITE" id="PS50231">
    <property type="entry name" value="RICIN_B_LECTIN"/>
    <property type="match status" value="1"/>
</dbReference>
<name>A0AB39Z1L8_DROSZ</name>
<dbReference type="EC" id="2.4.1.-" evidence="6"/>
<feature type="domain" description="Ricin B lectin" evidence="8">
    <location>
        <begin position="420"/>
        <end position="523"/>
    </location>
</feature>